<dbReference type="Pfam" id="PF00534">
    <property type="entry name" value="Glycos_transf_1"/>
    <property type="match status" value="1"/>
</dbReference>
<protein>
    <submittedName>
        <fullName evidence="3">Putative glycosyl transferases group 1</fullName>
    </submittedName>
</protein>
<dbReference type="RefSeq" id="WP_205098229.1">
    <property type="nucleotide sequence ID" value="NZ_CAJNAQ010000002.1"/>
</dbReference>
<dbReference type="Proteomes" id="UP000655759">
    <property type="component" value="Unassembled WGS sequence"/>
</dbReference>
<evidence type="ECO:0000259" key="1">
    <source>
        <dbReference type="Pfam" id="PF00534"/>
    </source>
</evidence>
<dbReference type="AlphaFoldDB" id="A0A812F045"/>
<dbReference type="PANTHER" id="PTHR45947:SF3">
    <property type="entry name" value="SULFOQUINOVOSYL TRANSFERASE SQD2"/>
    <property type="match status" value="1"/>
</dbReference>
<dbReference type="Gene3D" id="3.40.50.2000">
    <property type="entry name" value="Glycogen Phosphorylase B"/>
    <property type="match status" value="2"/>
</dbReference>
<dbReference type="GO" id="GO:0016757">
    <property type="term" value="F:glycosyltransferase activity"/>
    <property type="evidence" value="ECO:0007669"/>
    <property type="project" value="InterPro"/>
</dbReference>
<feature type="domain" description="Glycosyl transferase family 1" evidence="1">
    <location>
        <begin position="166"/>
        <end position="316"/>
    </location>
</feature>
<dbReference type="EMBL" id="CAJNAQ010000002">
    <property type="protein sequence ID" value="CAE6488243.1"/>
    <property type="molecule type" value="Genomic_DNA"/>
</dbReference>
<evidence type="ECO:0000313" key="3">
    <source>
        <dbReference type="EMBL" id="CAE6488243.1"/>
    </source>
</evidence>
<evidence type="ECO:0000259" key="2">
    <source>
        <dbReference type="Pfam" id="PF13439"/>
    </source>
</evidence>
<dbReference type="InterPro" id="IPR050194">
    <property type="entry name" value="Glycosyltransferase_grp1"/>
</dbReference>
<dbReference type="CDD" id="cd03801">
    <property type="entry name" value="GT4_PimA-like"/>
    <property type="match status" value="1"/>
</dbReference>
<organism evidence="3 4">
    <name type="scientific">Candidatus Nitrosotenuis uzonensis</name>
    <dbReference type="NCBI Taxonomy" id="1407055"/>
    <lineage>
        <taxon>Archaea</taxon>
        <taxon>Nitrososphaerota</taxon>
        <taxon>Candidatus Nitrosotenuis</taxon>
    </lineage>
</organism>
<feature type="domain" description="Glycosyltransferase subfamily 4-like N-terminal" evidence="2">
    <location>
        <begin position="13"/>
        <end position="155"/>
    </location>
</feature>
<dbReference type="InterPro" id="IPR028098">
    <property type="entry name" value="Glyco_trans_4-like_N"/>
</dbReference>
<gene>
    <name evidence="3" type="ORF">NUZ5A_20431</name>
</gene>
<dbReference type="InterPro" id="IPR001296">
    <property type="entry name" value="Glyco_trans_1"/>
</dbReference>
<evidence type="ECO:0000313" key="4">
    <source>
        <dbReference type="Proteomes" id="UP000655759"/>
    </source>
</evidence>
<dbReference type="SUPFAM" id="SSF53756">
    <property type="entry name" value="UDP-Glycosyltransferase/glycogen phosphorylase"/>
    <property type="match status" value="1"/>
</dbReference>
<comment type="caution">
    <text evidence="3">The sequence shown here is derived from an EMBL/GenBank/DDBJ whole genome shotgun (WGS) entry which is preliminary data.</text>
</comment>
<name>A0A812F045_9ARCH</name>
<sequence>MRILIISPTQTGIGGIAQHVSGLAKYLKSMNYDVDIISSENTFTIPIKGLRNPSFMLSSYLKTKFKKKYDIVHAHNVPAALAMRNISGKKVLTLHGVFSRQIDEIHGKTTGAISEKYERDALGWADIVTVISKEAFAFYSKMVNNIKQVPNAIDVKSLPQNADRLYEKQIIFAGRLSKEKGMDTLVKIARMLPTDIHLIVLGSGPEEAKMRDLAKIQNNVHFLGYKSKEKTISLIRGSDILIQPSLAEGISTTILEAMACGTAVVASNVGGNGEVIKNGITGFLFDPHNYEEFVRKITELLSDKTIAISIINNAKSEVEKYDWSHVGKLYLDIYESLLNNSK</sequence>
<reference evidence="3" key="1">
    <citation type="submission" date="2021-02" db="EMBL/GenBank/DDBJ databases">
        <authorList>
            <person name="Han P."/>
        </authorList>
    </citation>
    <scope>NUCLEOTIDE SEQUENCE</scope>
    <source>
        <strain evidence="3">Candidatus Nitrosotenuis uzonensis 5A</strain>
    </source>
</reference>
<accession>A0A812F045</accession>
<dbReference type="PANTHER" id="PTHR45947">
    <property type="entry name" value="SULFOQUINOVOSYL TRANSFERASE SQD2"/>
    <property type="match status" value="1"/>
</dbReference>
<keyword evidence="3" id="KW-0808">Transferase</keyword>
<proteinExistence type="predicted"/>
<dbReference type="Pfam" id="PF13439">
    <property type="entry name" value="Glyco_transf_4"/>
    <property type="match status" value="1"/>
</dbReference>